<dbReference type="Gene3D" id="1.10.1220.10">
    <property type="entry name" value="Met repressor-like"/>
    <property type="match status" value="1"/>
</dbReference>
<dbReference type="RefSeq" id="WP_106165812.1">
    <property type="nucleotide sequence ID" value="NZ_JAVKZF010000005.1"/>
</dbReference>
<dbReference type="Proteomes" id="UP000282574">
    <property type="component" value="Unassembled WGS sequence"/>
</dbReference>
<protein>
    <recommendedName>
        <fullName evidence="3">CopG family transcriptional regulator</fullName>
    </recommendedName>
</protein>
<evidence type="ECO:0000313" key="1">
    <source>
        <dbReference type="EMBL" id="RUT14074.1"/>
    </source>
</evidence>
<dbReference type="AlphaFoldDB" id="A0AB37URL8"/>
<dbReference type="EMBL" id="RSCK01000003">
    <property type="protein sequence ID" value="RUT14074.1"/>
    <property type="molecule type" value="Genomic_DNA"/>
</dbReference>
<gene>
    <name evidence="1" type="ORF">DSM107010_05570</name>
</gene>
<sequence>MADKEEIRGYIPADLRRVMRAVIALRMDKDLSIGDVLEEAIADWLDKPENKDLIERHRLRDTSD</sequence>
<accession>A0AB37URL8</accession>
<dbReference type="InterPro" id="IPR013321">
    <property type="entry name" value="Arc_rbn_hlx_hlx"/>
</dbReference>
<dbReference type="GO" id="GO:0006355">
    <property type="term" value="P:regulation of DNA-templated transcription"/>
    <property type="evidence" value="ECO:0007669"/>
    <property type="project" value="InterPro"/>
</dbReference>
<evidence type="ECO:0008006" key="3">
    <source>
        <dbReference type="Google" id="ProtNLM"/>
    </source>
</evidence>
<keyword evidence="2" id="KW-1185">Reference proteome</keyword>
<reference evidence="1 2" key="1">
    <citation type="journal article" date="2019" name="Genome Biol. Evol.">
        <title>Day and night: Metabolic profiles and evolutionary relationships of six axenic non-marine cyanobacteria.</title>
        <authorList>
            <person name="Will S.E."/>
            <person name="Henke P."/>
            <person name="Boedeker C."/>
            <person name="Huang S."/>
            <person name="Brinkmann H."/>
            <person name="Rohde M."/>
            <person name="Jarek M."/>
            <person name="Friedl T."/>
            <person name="Seufert S."/>
            <person name="Schumacher M."/>
            <person name="Overmann J."/>
            <person name="Neumann-Schaal M."/>
            <person name="Petersen J."/>
        </authorList>
    </citation>
    <scope>NUCLEOTIDE SEQUENCE [LARGE SCALE GENOMIC DNA]</scope>
    <source>
        <strain evidence="1 2">SAG 39.79</strain>
    </source>
</reference>
<comment type="caution">
    <text evidence="1">The sequence shown here is derived from an EMBL/GenBank/DDBJ whole genome shotgun (WGS) entry which is preliminary data.</text>
</comment>
<proteinExistence type="predicted"/>
<name>A0AB37URL8_9CYAN</name>
<evidence type="ECO:0000313" key="2">
    <source>
        <dbReference type="Proteomes" id="UP000282574"/>
    </source>
</evidence>
<organism evidence="1 2">
    <name type="scientific">Chroococcidiopsis cubana SAG 39.79</name>
    <dbReference type="NCBI Taxonomy" id="388085"/>
    <lineage>
        <taxon>Bacteria</taxon>
        <taxon>Bacillati</taxon>
        <taxon>Cyanobacteriota</taxon>
        <taxon>Cyanophyceae</taxon>
        <taxon>Chroococcidiopsidales</taxon>
        <taxon>Chroococcidiopsidaceae</taxon>
        <taxon>Chroococcidiopsis</taxon>
    </lineage>
</organism>